<keyword evidence="5" id="KW-1185">Reference proteome</keyword>
<sequence>MLGFLNDSVLSGLSLVATFLLIFFFVYGLVTFCYRAWQANKKWRDHRKWMASMRPTGIQFWKE</sequence>
<dbReference type="EMBL" id="JZCR01000019">
    <property type="protein sequence ID" value="KJW12472.1"/>
    <property type="molecule type" value="Genomic_DNA"/>
</dbReference>
<keyword evidence="1" id="KW-1133">Transmembrane helix</keyword>
<dbReference type="Proteomes" id="UP000033491">
    <property type="component" value="Unassembled WGS sequence"/>
</dbReference>
<gene>
    <name evidence="2" type="ORF">LSP04_08290</name>
    <name evidence="3" type="ORF">VC81_08240</name>
</gene>
<dbReference type="PATRIC" id="fig|216463.3.peg.764"/>
<proteinExistence type="predicted"/>
<protein>
    <submittedName>
        <fullName evidence="3">Uncharacterized protein</fullName>
    </submittedName>
</protein>
<evidence type="ECO:0000256" key="1">
    <source>
        <dbReference type="SAM" id="Phobius"/>
    </source>
</evidence>
<dbReference type="OrthoDB" id="9956139at2"/>
<reference evidence="3 4" key="1">
    <citation type="submission" date="2015-03" db="EMBL/GenBank/DDBJ databases">
        <authorList>
            <person name="Zheng J."/>
            <person name="Ganezle M."/>
        </authorList>
    </citation>
    <scope>NUCLEOTIDE SEQUENCE [LARGE SCALE GENOMIC DNA]</scope>
    <source>
        <strain evidence="3 4">LP38</strain>
    </source>
</reference>
<organism evidence="3 4">
    <name type="scientific">Levilactobacillus spicheri</name>
    <dbReference type="NCBI Taxonomy" id="216463"/>
    <lineage>
        <taxon>Bacteria</taxon>
        <taxon>Bacillati</taxon>
        <taxon>Bacillota</taxon>
        <taxon>Bacilli</taxon>
        <taxon>Lactobacillales</taxon>
        <taxon>Lactobacillaceae</taxon>
        <taxon>Levilactobacillus</taxon>
    </lineage>
</organism>
<evidence type="ECO:0000313" key="2">
    <source>
        <dbReference type="EMBL" id="GEO66410.1"/>
    </source>
</evidence>
<keyword evidence="1" id="KW-0812">Transmembrane</keyword>
<evidence type="ECO:0000313" key="5">
    <source>
        <dbReference type="Proteomes" id="UP000321691"/>
    </source>
</evidence>
<dbReference type="RefSeq" id="WP_045807580.1">
    <property type="nucleotide sequence ID" value="NZ_BJZI01000009.1"/>
</dbReference>
<keyword evidence="1" id="KW-0472">Membrane</keyword>
<evidence type="ECO:0000313" key="4">
    <source>
        <dbReference type="Proteomes" id="UP000033491"/>
    </source>
</evidence>
<comment type="caution">
    <text evidence="3">The sequence shown here is derived from an EMBL/GenBank/DDBJ whole genome shotgun (WGS) entry which is preliminary data.</text>
</comment>
<accession>A0A0F3RUM6</accession>
<feature type="transmembrane region" description="Helical" evidence="1">
    <location>
        <begin position="12"/>
        <end position="37"/>
    </location>
</feature>
<reference evidence="2 5" key="2">
    <citation type="submission" date="2019-07" db="EMBL/GenBank/DDBJ databases">
        <title>Whole genome shotgun sequence of Lactobacillus spicheri NBRC 107155.</title>
        <authorList>
            <person name="Hosoyama A."/>
            <person name="Uohara A."/>
            <person name="Ohji S."/>
            <person name="Ichikawa N."/>
        </authorList>
    </citation>
    <scope>NUCLEOTIDE SEQUENCE [LARGE SCALE GENOMIC DNA]</scope>
    <source>
        <strain evidence="2 5">NBRC 107155</strain>
    </source>
</reference>
<dbReference type="EMBL" id="BJZI01000009">
    <property type="protein sequence ID" value="GEO66410.1"/>
    <property type="molecule type" value="Genomic_DNA"/>
</dbReference>
<name>A0A0F3RUM6_9LACO</name>
<dbReference type="AlphaFoldDB" id="A0A0F3RUM6"/>
<evidence type="ECO:0000313" key="3">
    <source>
        <dbReference type="EMBL" id="KJW12472.1"/>
    </source>
</evidence>
<dbReference type="Proteomes" id="UP000321691">
    <property type="component" value="Unassembled WGS sequence"/>
</dbReference>